<dbReference type="EMBL" id="HG994368">
    <property type="protein sequence ID" value="CAF1853492.1"/>
    <property type="molecule type" value="Genomic_DNA"/>
</dbReference>
<dbReference type="PANTHER" id="PTHR46033:SF85">
    <property type="entry name" value="RRM DOMAIN-CONTAINING PROTEIN"/>
    <property type="match status" value="1"/>
</dbReference>
<reference evidence="3" key="1">
    <citation type="submission" date="2021-01" db="EMBL/GenBank/DDBJ databases">
        <authorList>
            <consortium name="Genoscope - CEA"/>
            <person name="William W."/>
        </authorList>
    </citation>
    <scope>NUCLEOTIDE SEQUENCE</scope>
</reference>
<feature type="domain" description="Aminotransferase-like plant mobile" evidence="2">
    <location>
        <begin position="16"/>
        <end position="131"/>
    </location>
</feature>
<dbReference type="InterPro" id="IPR019557">
    <property type="entry name" value="AminoTfrase-like_pln_mobile"/>
</dbReference>
<accession>A0A816JZG5</accession>
<dbReference type="Pfam" id="PF10536">
    <property type="entry name" value="PMD"/>
    <property type="match status" value="1"/>
</dbReference>
<dbReference type="GO" id="GO:0010073">
    <property type="term" value="P:meristem maintenance"/>
    <property type="evidence" value="ECO:0007669"/>
    <property type="project" value="InterPro"/>
</dbReference>
<dbReference type="PANTHER" id="PTHR46033">
    <property type="entry name" value="PROTEIN MAIN-LIKE 2"/>
    <property type="match status" value="1"/>
</dbReference>
<name>A0A816JZG5_BRANA</name>
<feature type="compositionally biased region" description="Low complexity" evidence="1">
    <location>
        <begin position="237"/>
        <end position="247"/>
    </location>
</feature>
<feature type="compositionally biased region" description="Basic and acidic residues" evidence="1">
    <location>
        <begin position="213"/>
        <end position="228"/>
    </location>
</feature>
<protein>
    <submittedName>
        <fullName evidence="3">(rape) hypothetical protein</fullName>
    </submittedName>
</protein>
<evidence type="ECO:0000256" key="1">
    <source>
        <dbReference type="SAM" id="MobiDB-lite"/>
    </source>
</evidence>
<sequence>MRKMEALHEPTWRKAGIFEAIKALTFKIREDPSLIQALAENWCPETKSLVIPWGEATVTLEDVMVLLRFSVLGFPVFASLESSEMRRAVKRLEKARTKILGNRNNGYRVSQLQWTLRFKDIDDDDSLEHEALEEQKKVNVEVSYQVRQCMKQLAEDKVKRWEALQEISTNKHLLIKIRGAGGSWLSSGENQNLRRWSKQGDRNPQSLGGSVSCKDDLISVGPDGKDERNVEDEGGFSSLPSPVSSPLGQAPSVSSSPPQLAVVCHTKRTLNPISLLSKSTFQYKKIEPGCFRQNIIGVTIYASLGEDALIYSLNVVGVLVCFCYVNYMDVSDKPMPRGEIVVGDNSVTAGYFNNQAKTDDVYKRNGAEQAGVKYSDFSELCENGDAVNKVQQSLTKATKVEKIEIPAKIKLLPEPFLSKSLPPRKIKNLPTILSRIYKSVIKKQVVHKKISRYIRK</sequence>
<feature type="region of interest" description="Disordered" evidence="1">
    <location>
        <begin position="195"/>
        <end position="255"/>
    </location>
</feature>
<dbReference type="Proteomes" id="UP001295469">
    <property type="component" value="Chromosome C04"/>
</dbReference>
<proteinExistence type="predicted"/>
<gene>
    <name evidence="3" type="ORF">DARMORV10_C04P38640.1</name>
</gene>
<organism evidence="3">
    <name type="scientific">Brassica napus</name>
    <name type="common">Rape</name>
    <dbReference type="NCBI Taxonomy" id="3708"/>
    <lineage>
        <taxon>Eukaryota</taxon>
        <taxon>Viridiplantae</taxon>
        <taxon>Streptophyta</taxon>
        <taxon>Embryophyta</taxon>
        <taxon>Tracheophyta</taxon>
        <taxon>Spermatophyta</taxon>
        <taxon>Magnoliopsida</taxon>
        <taxon>eudicotyledons</taxon>
        <taxon>Gunneridae</taxon>
        <taxon>Pentapetalae</taxon>
        <taxon>rosids</taxon>
        <taxon>malvids</taxon>
        <taxon>Brassicales</taxon>
        <taxon>Brassicaceae</taxon>
        <taxon>Brassiceae</taxon>
        <taxon>Brassica</taxon>
    </lineage>
</organism>
<dbReference type="InterPro" id="IPR044824">
    <property type="entry name" value="MAIN-like"/>
</dbReference>
<evidence type="ECO:0000259" key="2">
    <source>
        <dbReference type="Pfam" id="PF10536"/>
    </source>
</evidence>
<evidence type="ECO:0000313" key="3">
    <source>
        <dbReference type="EMBL" id="CAF1853492.1"/>
    </source>
</evidence>
<dbReference type="AlphaFoldDB" id="A0A816JZG5"/>